<evidence type="ECO:0000313" key="7">
    <source>
        <dbReference type="EMBL" id="PLA54890.1"/>
    </source>
</evidence>
<accession>A0A2I1YJ23</accession>
<evidence type="ECO:0008006" key="9">
    <source>
        <dbReference type="Google" id="ProtNLM"/>
    </source>
</evidence>
<feature type="transmembrane region" description="Helical" evidence="6">
    <location>
        <begin position="380"/>
        <end position="400"/>
    </location>
</feature>
<proteinExistence type="predicted"/>
<feature type="transmembrane region" description="Helical" evidence="6">
    <location>
        <begin position="128"/>
        <end position="147"/>
    </location>
</feature>
<feature type="transmembrane region" description="Helical" evidence="6">
    <location>
        <begin position="159"/>
        <end position="178"/>
    </location>
</feature>
<feature type="transmembrane region" description="Helical" evidence="6">
    <location>
        <begin position="7"/>
        <end position="28"/>
    </location>
</feature>
<feature type="transmembrane region" description="Helical" evidence="6">
    <location>
        <begin position="184"/>
        <end position="205"/>
    </location>
</feature>
<dbReference type="InterPro" id="IPR002797">
    <property type="entry name" value="Polysacc_synth"/>
</dbReference>
<evidence type="ECO:0000256" key="4">
    <source>
        <dbReference type="ARBA" id="ARBA00022989"/>
    </source>
</evidence>
<evidence type="ECO:0000256" key="6">
    <source>
        <dbReference type="SAM" id="Phobius"/>
    </source>
</evidence>
<gene>
    <name evidence="7" type="ORF">CYK21_02010</name>
</gene>
<keyword evidence="2" id="KW-1003">Cell membrane</keyword>
<evidence type="ECO:0000256" key="5">
    <source>
        <dbReference type="ARBA" id="ARBA00023136"/>
    </source>
</evidence>
<feature type="transmembrane region" description="Helical" evidence="6">
    <location>
        <begin position="84"/>
        <end position="108"/>
    </location>
</feature>
<dbReference type="PANTHER" id="PTHR30250">
    <property type="entry name" value="PST FAMILY PREDICTED COLANIC ACID TRANSPORTER"/>
    <property type="match status" value="1"/>
</dbReference>
<comment type="subcellular location">
    <subcellularLocation>
        <location evidence="1">Cell membrane</location>
        <topology evidence="1">Multi-pass membrane protein</topology>
    </subcellularLocation>
</comment>
<organism evidence="7 8">
    <name type="scientific">Streptococcus macedonicus</name>
    <name type="common">Streptococcus gallolyticus macedonicus</name>
    <dbReference type="NCBI Taxonomy" id="59310"/>
    <lineage>
        <taxon>Bacteria</taxon>
        <taxon>Bacillati</taxon>
        <taxon>Bacillota</taxon>
        <taxon>Bacilli</taxon>
        <taxon>Lactobacillales</taxon>
        <taxon>Streptococcaceae</taxon>
        <taxon>Streptococcus</taxon>
    </lineage>
</organism>
<dbReference type="InterPro" id="IPR050833">
    <property type="entry name" value="Poly_Biosynth_Transport"/>
</dbReference>
<feature type="transmembrane region" description="Helical" evidence="6">
    <location>
        <begin position="406"/>
        <end position="434"/>
    </location>
</feature>
<name>A0A2I1YJ23_STRMC</name>
<reference evidence="7 8" key="1">
    <citation type="submission" date="2017-12" db="EMBL/GenBank/DDBJ databases">
        <title>Phylogenetic diversity of female urinary microbiome.</title>
        <authorList>
            <person name="Thomas-White K."/>
            <person name="Wolfe A.J."/>
        </authorList>
    </citation>
    <scope>NUCLEOTIDE SEQUENCE [LARGE SCALE GENOMIC DNA]</scope>
    <source>
        <strain evidence="7 8">UMB0733</strain>
    </source>
</reference>
<feature type="transmembrane region" description="Helical" evidence="6">
    <location>
        <begin position="446"/>
        <end position="465"/>
    </location>
</feature>
<evidence type="ECO:0000256" key="1">
    <source>
        <dbReference type="ARBA" id="ARBA00004651"/>
    </source>
</evidence>
<dbReference type="AlphaFoldDB" id="A0A2I1YJ23"/>
<feature type="transmembrane region" description="Helical" evidence="6">
    <location>
        <begin position="348"/>
        <end position="368"/>
    </location>
</feature>
<dbReference type="Proteomes" id="UP000235073">
    <property type="component" value="Unassembled WGS sequence"/>
</dbReference>
<feature type="transmembrane region" description="Helical" evidence="6">
    <location>
        <begin position="226"/>
        <end position="244"/>
    </location>
</feature>
<feature type="transmembrane region" description="Helical" evidence="6">
    <location>
        <begin position="270"/>
        <end position="290"/>
    </location>
</feature>
<dbReference type="PANTHER" id="PTHR30250:SF26">
    <property type="entry name" value="PSMA PROTEIN"/>
    <property type="match status" value="1"/>
</dbReference>
<keyword evidence="4 6" id="KW-1133">Transmembrane helix</keyword>
<protein>
    <recommendedName>
        <fullName evidence="9">Polysaccharide biosynthesis protein</fullName>
    </recommendedName>
</protein>
<dbReference type="EMBL" id="PKIB01000001">
    <property type="protein sequence ID" value="PLA54890.1"/>
    <property type="molecule type" value="Genomic_DNA"/>
</dbReference>
<feature type="transmembrane region" description="Helical" evidence="6">
    <location>
        <begin position="40"/>
        <end position="63"/>
    </location>
</feature>
<feature type="transmembrane region" description="Helical" evidence="6">
    <location>
        <begin position="311"/>
        <end position="328"/>
    </location>
</feature>
<keyword evidence="3 6" id="KW-0812">Transmembrane</keyword>
<dbReference type="GO" id="GO:0005886">
    <property type="term" value="C:plasma membrane"/>
    <property type="evidence" value="ECO:0007669"/>
    <property type="project" value="UniProtKB-SubCell"/>
</dbReference>
<evidence type="ECO:0000256" key="2">
    <source>
        <dbReference type="ARBA" id="ARBA00022475"/>
    </source>
</evidence>
<sequence length="513" mass="57535">MKNKRATLINIFAALITLGVQMFISFWLSPFVVGKLGEEAYGFINLANNFVSYASLVSVAINSMASRYISVEYNSGNNEKAKSYFCSVFIANCFLYGLILIVSILFVWKLEYIVNITAALVFQVKLTFLLSFVNMGTSLIGTVYTAAAFTTGEMHYNSIVQIISNVIKSILIFSLFFFLPAKVYYLSLATLIAGLVTLWGNYKVTKKLFVDFDIDKSYFDFSKLKVLLKSGFWVLISNISNLLLNGLDLLFSNWFISSAIMGRLSLAKQIPLALSNALGVFSNIFSSALTKVFASDDNNKLVDEANSQLKILTMFFTVPYAGIIVFGYDFLKLWLSDTSYTGTQFVEIYFLMILVLLDIIISTYMYSIHSIFIAIDKVRIYSVVMLVSSIISIATTLILLKCTGLGVYAIAGTSTVILGFTHGVIVPAYAAKLLHRPIWTFWKTEFGSWVSLAVICVVFSVVKNFMAFQNWISFFINIMIAGLIGYILEFILIFSKQEKKEIISIIKLKLIRK</sequence>
<evidence type="ECO:0000256" key="3">
    <source>
        <dbReference type="ARBA" id="ARBA00022692"/>
    </source>
</evidence>
<feature type="transmembrane region" description="Helical" evidence="6">
    <location>
        <begin position="471"/>
        <end position="494"/>
    </location>
</feature>
<dbReference type="Pfam" id="PF01943">
    <property type="entry name" value="Polysacc_synt"/>
    <property type="match status" value="1"/>
</dbReference>
<dbReference type="RefSeq" id="WP_101774189.1">
    <property type="nucleotide sequence ID" value="NZ_PKIB01000001.1"/>
</dbReference>
<comment type="caution">
    <text evidence="7">The sequence shown here is derived from an EMBL/GenBank/DDBJ whole genome shotgun (WGS) entry which is preliminary data.</text>
</comment>
<evidence type="ECO:0000313" key="8">
    <source>
        <dbReference type="Proteomes" id="UP000235073"/>
    </source>
</evidence>
<keyword evidence="5 6" id="KW-0472">Membrane</keyword>